<keyword evidence="3" id="KW-1185">Reference proteome</keyword>
<dbReference type="EMBL" id="JAFEKC020000005">
    <property type="protein sequence ID" value="KAK0514432.1"/>
    <property type="molecule type" value="Genomic_DNA"/>
</dbReference>
<protein>
    <submittedName>
        <fullName evidence="2">Uncharacterized protein</fullName>
    </submittedName>
</protein>
<evidence type="ECO:0000256" key="1">
    <source>
        <dbReference type="SAM" id="MobiDB-lite"/>
    </source>
</evidence>
<dbReference type="Proteomes" id="UP001166286">
    <property type="component" value="Unassembled WGS sequence"/>
</dbReference>
<name>A0AA39R3X7_9LECA</name>
<accession>A0AA39R3X7</accession>
<feature type="region of interest" description="Disordered" evidence="1">
    <location>
        <begin position="1"/>
        <end position="23"/>
    </location>
</feature>
<proteinExistence type="predicted"/>
<gene>
    <name evidence="2" type="ORF">JMJ35_003049</name>
</gene>
<organism evidence="2 3">
    <name type="scientific">Cladonia borealis</name>
    <dbReference type="NCBI Taxonomy" id="184061"/>
    <lineage>
        <taxon>Eukaryota</taxon>
        <taxon>Fungi</taxon>
        <taxon>Dikarya</taxon>
        <taxon>Ascomycota</taxon>
        <taxon>Pezizomycotina</taxon>
        <taxon>Lecanoromycetes</taxon>
        <taxon>OSLEUM clade</taxon>
        <taxon>Lecanoromycetidae</taxon>
        <taxon>Lecanorales</taxon>
        <taxon>Lecanorineae</taxon>
        <taxon>Cladoniaceae</taxon>
        <taxon>Cladonia</taxon>
    </lineage>
</organism>
<evidence type="ECO:0000313" key="2">
    <source>
        <dbReference type="EMBL" id="KAK0514432.1"/>
    </source>
</evidence>
<sequence length="263" mass="29394">MSIQSAKRQRANTNGDLTAASTPTNAKLDHNARIDYYKSIIDTFDEITVREVLLATAQYYPDAAALIVRRRDSILREESAKVIDFDFQSKVAWHALNNPRDRRNGSRGYDAGIDAGISVSQTIAKIREQTPAHASFGTKKSALVTLRKIGKSIALGGRYDEFSSQVIKTLYTEGEPLEKAMLEIVDAMKEEEKANMRDNKEWTEKMKELVELGKDVDMFETLERMLEVLGPDEPRTSNSGVVEPTIEELDGRGPVKSVQKGAR</sequence>
<evidence type="ECO:0000313" key="3">
    <source>
        <dbReference type="Proteomes" id="UP001166286"/>
    </source>
</evidence>
<feature type="region of interest" description="Disordered" evidence="1">
    <location>
        <begin position="229"/>
        <end position="263"/>
    </location>
</feature>
<reference evidence="2" key="1">
    <citation type="submission" date="2023-03" db="EMBL/GenBank/DDBJ databases">
        <title>Complete genome of Cladonia borealis.</title>
        <authorList>
            <person name="Park H."/>
        </authorList>
    </citation>
    <scope>NUCLEOTIDE SEQUENCE</scope>
    <source>
        <strain evidence="2">ANT050790</strain>
    </source>
</reference>
<comment type="caution">
    <text evidence="2">The sequence shown here is derived from an EMBL/GenBank/DDBJ whole genome shotgun (WGS) entry which is preliminary data.</text>
</comment>
<dbReference type="AlphaFoldDB" id="A0AA39R3X7"/>